<sequence length="95" mass="10593">MSPFVGYLLLCCVGRSSQQSLLFIKLAGFMNHDGISLVPPPPPVCLAARSQQRCDGQRIHTLRRSEDRQSAALQPISPYTTRVVMVHMGRMRQSP</sequence>
<reference evidence="1 2" key="1">
    <citation type="submission" date="2019-06" db="EMBL/GenBank/DDBJ databases">
        <title>A chromosome-scale genome assembly of the European perch, Perca fluviatilis.</title>
        <authorList>
            <person name="Roques C."/>
            <person name="Zahm M."/>
            <person name="Cabau C."/>
            <person name="Klopp C."/>
            <person name="Bouchez O."/>
            <person name="Donnadieu C."/>
            <person name="Kuhl H."/>
            <person name="Gislard M."/>
            <person name="Guendouz S."/>
            <person name="Journot L."/>
            <person name="Haffray P."/>
            <person name="Bestin A."/>
            <person name="Morvezen R."/>
            <person name="Feron R."/>
            <person name="Wen M."/>
            <person name="Jouanno E."/>
            <person name="Herpin A."/>
            <person name="Schartl M."/>
            <person name="Postlethwait J."/>
            <person name="Schaerlinger B."/>
            <person name="Chardard D."/>
            <person name="Lecocq T."/>
            <person name="Poncet C."/>
            <person name="Jaffrelo L."/>
            <person name="Lampietro C."/>
            <person name="Guiguen Y."/>
        </authorList>
    </citation>
    <scope>NUCLEOTIDE SEQUENCE [LARGE SCALE GENOMIC DNA]</scope>
    <source>
        <tissue evidence="1">Blood</tissue>
    </source>
</reference>
<keyword evidence="2" id="KW-1185">Reference proteome</keyword>
<proteinExistence type="predicted"/>
<evidence type="ECO:0000313" key="1">
    <source>
        <dbReference type="EMBL" id="KAF1391155.1"/>
    </source>
</evidence>
<gene>
    <name evidence="1" type="ORF">PFLUV_G00038990</name>
</gene>
<dbReference type="EMBL" id="VHII01000004">
    <property type="protein sequence ID" value="KAF1391155.1"/>
    <property type="molecule type" value="Genomic_DNA"/>
</dbReference>
<dbReference type="AlphaFoldDB" id="A0A6A5FIX9"/>
<comment type="caution">
    <text evidence="1">The sequence shown here is derived from an EMBL/GenBank/DDBJ whole genome shotgun (WGS) entry which is preliminary data.</text>
</comment>
<protein>
    <submittedName>
        <fullName evidence="1">Uncharacterized protein</fullName>
    </submittedName>
</protein>
<dbReference type="Proteomes" id="UP000465112">
    <property type="component" value="Chromosome 4"/>
</dbReference>
<organism evidence="1 2">
    <name type="scientific">Perca fluviatilis</name>
    <name type="common">European perch</name>
    <dbReference type="NCBI Taxonomy" id="8168"/>
    <lineage>
        <taxon>Eukaryota</taxon>
        <taxon>Metazoa</taxon>
        <taxon>Chordata</taxon>
        <taxon>Craniata</taxon>
        <taxon>Vertebrata</taxon>
        <taxon>Euteleostomi</taxon>
        <taxon>Actinopterygii</taxon>
        <taxon>Neopterygii</taxon>
        <taxon>Teleostei</taxon>
        <taxon>Neoteleostei</taxon>
        <taxon>Acanthomorphata</taxon>
        <taxon>Eupercaria</taxon>
        <taxon>Perciformes</taxon>
        <taxon>Percoidei</taxon>
        <taxon>Percidae</taxon>
        <taxon>Percinae</taxon>
        <taxon>Perca</taxon>
    </lineage>
</organism>
<evidence type="ECO:0000313" key="2">
    <source>
        <dbReference type="Proteomes" id="UP000465112"/>
    </source>
</evidence>
<name>A0A6A5FIX9_PERFL</name>
<accession>A0A6A5FIX9</accession>